<comment type="caution">
    <text evidence="1">The sequence shown here is derived from an EMBL/GenBank/DDBJ whole genome shotgun (WGS) entry which is preliminary data.</text>
</comment>
<name>A0ABR7GDH2_9FIRM</name>
<dbReference type="EMBL" id="JACOPG010000001">
    <property type="protein sequence ID" value="MBC5685484.1"/>
    <property type="molecule type" value="Genomic_DNA"/>
</dbReference>
<gene>
    <name evidence="1" type="ORF">H8R94_02455</name>
</gene>
<sequence>MELATPVMAYVYGEDEAKDELTLLAAIENSGKQEDTKNADIEISADAQKANGDEEETQDPIAAAGAENVAATATPVWTKQAEVNRDKLLDFDYLVKNFYRIDRTTTIDSSELNPGQLLAKDLTIDTNVGGPVILIYHTHSQEGFVDSDGSEGMTVMGLGDRLTSLLQDTYGIPVLHHRGKYDVDGRDYAYSNAEPEIRQVLADNPTIQVVIDLHRDGVGDDVHLVTDIGGKQTAKIMFFNGLSRTTSTGPIDYLQNPNLQDNLATSLQMQIAAAELYPGFTRPVFLKGYRYNMHMCPKSMLIEVGAQTNTFEEVYNAMDPLANILAYVLLGQSHT</sequence>
<reference evidence="1 2" key="1">
    <citation type="submission" date="2020-08" db="EMBL/GenBank/DDBJ databases">
        <title>Genome public.</title>
        <authorList>
            <person name="Liu C."/>
            <person name="Sun Q."/>
        </authorList>
    </citation>
    <scope>NUCLEOTIDE SEQUENCE [LARGE SCALE GENOMIC DNA]</scope>
    <source>
        <strain evidence="1 2">NSJ-9</strain>
    </source>
</reference>
<dbReference type="Proteomes" id="UP000643810">
    <property type="component" value="Unassembled WGS sequence"/>
</dbReference>
<dbReference type="NCBIfam" id="TIGR02867">
    <property type="entry name" value="spore_II_P"/>
    <property type="match status" value="1"/>
</dbReference>
<accession>A0ABR7GDH2</accession>
<evidence type="ECO:0000313" key="2">
    <source>
        <dbReference type="Proteomes" id="UP000643810"/>
    </source>
</evidence>
<dbReference type="InterPro" id="IPR010897">
    <property type="entry name" value="Spore_II_P"/>
</dbReference>
<organism evidence="1 2">
    <name type="scientific">Roseburia lenta</name>
    <dbReference type="NCBI Taxonomy" id="2763061"/>
    <lineage>
        <taxon>Bacteria</taxon>
        <taxon>Bacillati</taxon>
        <taxon>Bacillota</taxon>
        <taxon>Clostridia</taxon>
        <taxon>Lachnospirales</taxon>
        <taxon>Lachnospiraceae</taxon>
        <taxon>Roseburia</taxon>
    </lineage>
</organism>
<dbReference type="Pfam" id="PF07454">
    <property type="entry name" value="SpoIIP"/>
    <property type="match status" value="1"/>
</dbReference>
<evidence type="ECO:0000313" key="1">
    <source>
        <dbReference type="EMBL" id="MBC5685484.1"/>
    </source>
</evidence>
<protein>
    <submittedName>
        <fullName evidence="1">Stage II sporulation protein P</fullName>
    </submittedName>
</protein>
<keyword evidence="2" id="KW-1185">Reference proteome</keyword>
<proteinExistence type="predicted"/>